<comment type="caution">
    <text evidence="2">The sequence shown here is derived from an EMBL/GenBank/DDBJ whole genome shotgun (WGS) entry which is preliminary data.</text>
</comment>
<dbReference type="Proteomes" id="UP001243846">
    <property type="component" value="Unassembled WGS sequence"/>
</dbReference>
<keyword evidence="3" id="KW-1185">Reference proteome</keyword>
<sequence length="141" mass="15118">MIFVFLDPDTNLMTTASLEPEGIDAIEVDDEFFDINSVYISEGRLLPVPPAPSAFHWFDPSTGIWVDDRSPADALAAARAAASMSRSDFVLAIKNSGLVDMSLTEAGQAARGKFPRRSRRSSHHCPPACSSKPLSGGAEPP</sequence>
<feature type="compositionally biased region" description="Basic residues" evidence="1">
    <location>
        <begin position="113"/>
        <end position="123"/>
    </location>
</feature>
<proteinExistence type="predicted"/>
<evidence type="ECO:0000313" key="3">
    <source>
        <dbReference type="Proteomes" id="UP001243846"/>
    </source>
</evidence>
<name>A0ABT8D7Y6_9RHOB</name>
<gene>
    <name evidence="2" type="ORF">QWZ10_09240</name>
</gene>
<reference evidence="3" key="1">
    <citation type="journal article" date="2019" name="Int. J. Syst. Evol. Microbiol.">
        <title>The Global Catalogue of Microorganisms (GCM) 10K type strain sequencing project: providing services to taxonomists for standard genome sequencing and annotation.</title>
        <authorList>
            <consortium name="The Broad Institute Genomics Platform"/>
            <consortium name="The Broad Institute Genome Sequencing Center for Infectious Disease"/>
            <person name="Wu L."/>
            <person name="Ma J."/>
        </authorList>
    </citation>
    <scope>NUCLEOTIDE SEQUENCE [LARGE SCALE GENOMIC DNA]</scope>
    <source>
        <strain evidence="3">CECT 8482</strain>
    </source>
</reference>
<dbReference type="EMBL" id="JAUFRC010000001">
    <property type="protein sequence ID" value="MDN3711957.1"/>
    <property type="molecule type" value="Genomic_DNA"/>
</dbReference>
<accession>A0ABT8D7Y6</accession>
<protein>
    <submittedName>
        <fullName evidence="2">Uncharacterized protein</fullName>
    </submittedName>
</protein>
<feature type="region of interest" description="Disordered" evidence="1">
    <location>
        <begin position="109"/>
        <end position="141"/>
    </location>
</feature>
<evidence type="ECO:0000313" key="2">
    <source>
        <dbReference type="EMBL" id="MDN3711957.1"/>
    </source>
</evidence>
<organism evidence="2 3">
    <name type="scientific">Paracoccus cavernae</name>
    <dbReference type="NCBI Taxonomy" id="1571207"/>
    <lineage>
        <taxon>Bacteria</taxon>
        <taxon>Pseudomonadati</taxon>
        <taxon>Pseudomonadota</taxon>
        <taxon>Alphaproteobacteria</taxon>
        <taxon>Rhodobacterales</taxon>
        <taxon>Paracoccaceae</taxon>
        <taxon>Paracoccus</taxon>
    </lineage>
</organism>
<evidence type="ECO:0000256" key="1">
    <source>
        <dbReference type="SAM" id="MobiDB-lite"/>
    </source>
</evidence>